<comment type="catalytic activity">
    <reaction evidence="12">
        <text>a 1,2-diacyl-sn-glycero-3-phospho-L-serine + H(+) = a 1,2-diacyl-sn-glycero-3-phosphoethanolamine + CO2</text>
        <dbReference type="Rhea" id="RHEA:20828"/>
        <dbReference type="ChEBI" id="CHEBI:15378"/>
        <dbReference type="ChEBI" id="CHEBI:16526"/>
        <dbReference type="ChEBI" id="CHEBI:57262"/>
        <dbReference type="ChEBI" id="CHEBI:64612"/>
        <dbReference type="EC" id="4.1.1.65"/>
    </reaction>
</comment>
<dbReference type="Pfam" id="PF02666">
    <property type="entry name" value="PS_Dcarbxylase"/>
    <property type="match status" value="2"/>
</dbReference>
<keyword evidence="11 12" id="KW-0670">Pyruvate</keyword>
<comment type="function">
    <text evidence="12">Catalyzes the formation of phosphatidylethanolamine (PtdEtn) from phosphatidylserine (PtdSer). Plays a central role in phospholipid metabolism and in the interorganelle trafficking of phosphatidylserine.</text>
</comment>
<dbReference type="GO" id="GO:0006646">
    <property type="term" value="P:phosphatidylethanolamine biosynthetic process"/>
    <property type="evidence" value="ECO:0007669"/>
    <property type="project" value="UniProtKB-UniRule"/>
</dbReference>
<feature type="modified residue" description="Pyruvic acid (Ser); by autocatalysis" evidence="12">
    <location>
        <position position="546"/>
    </location>
</feature>
<keyword evidence="10 12" id="KW-1208">Phospholipid metabolism</keyword>
<evidence type="ECO:0000256" key="11">
    <source>
        <dbReference type="ARBA" id="ARBA00023317"/>
    </source>
</evidence>
<comment type="cofactor">
    <cofactor evidence="12">
        <name>pyruvate</name>
        <dbReference type="ChEBI" id="CHEBI:15361"/>
    </cofactor>
    <text evidence="12">Binds 1 pyruvoyl group covalently per subunit.</text>
</comment>
<dbReference type="GeneID" id="25265690"/>
<keyword evidence="7 12" id="KW-0472">Membrane</keyword>
<comment type="subcellular location">
    <molecule>Phosphatidylserine decarboxylase 1 alpha chain</molecule>
    <subcellularLocation>
        <location evidence="12">Mitochondrion inner membrane</location>
        <topology evidence="12">Peripheral membrane protein</topology>
        <orientation evidence="12">Intermembrane side</orientation>
    </subcellularLocation>
    <text evidence="12">Anchored to the mitochondrial inner membrane through its interaction with the integral membrane beta chain.</text>
</comment>
<comment type="subunit">
    <text evidence="12">Heterodimer of a large membrane-associated beta subunit and a small pyruvoyl-containing alpha subunit.</text>
</comment>
<dbReference type="EMBL" id="JMSN01000071">
    <property type="protein sequence ID" value="KDN42305.1"/>
    <property type="molecule type" value="Genomic_DNA"/>
</dbReference>
<dbReference type="InParanoid" id="A0A066VUU1"/>
<sequence length="595" mass="66831">MCTSQPATQVLLPWQIHQTLVPQQRHARPPVRGYIFALRGPPPSRRHYGSDASGNSQDQQQQNSPPRPKRTLRQAWHSTRIRWYPIPILLGACVLVGVQARRQYLAERDGKGLGSGGKIVDENGQVVKMDGPWTVYVFAALPLNSISRLWGWANNLTLPMWFRPYGFKFYSYLFGCNLDEMKDPDLTHYASLGEFFYRELKDSARPISAHAELVSPADGKVLHFGSVKQRRVEQVKGITYSLDALLGLSSDPHSLEPYEQSALLGSVSKRERNFQIKDEKNFARVNGIDYSLDRLLGGGPRQQHWRVFSATWWSRWISDSVDAVTMRSGGRKGSKDKPLSCLALFSQKRESQISEETSLLRNEDSVAEEAGIPTPDTPEVLGRYADVALDVGSNAVPPILEPHSPGHDGVKEGNKLFFTVVYLAPGDYHHFHSPASWIVERRRHFRGELYSVSPYMAQRLANLFVLNERVALLGRWRHGFFSMIPVGATNVGSIRINFDRALRTNLRDQRALAGTYSEATYSSASRILGGQPLKIGDEMGGFLLGSTVVLVFEAPETFDFSIQAGQKIKMGQSLGSIPIQQPKQRPIFGWWHGQY</sequence>
<dbReference type="GO" id="GO:0005743">
    <property type="term" value="C:mitochondrial inner membrane"/>
    <property type="evidence" value="ECO:0007669"/>
    <property type="project" value="UniProtKB-SubCell"/>
</dbReference>
<dbReference type="InterPro" id="IPR033661">
    <property type="entry name" value="PSD_type1_euk"/>
</dbReference>
<dbReference type="HOGENOM" id="CLU_029061_1_1_1"/>
<keyword evidence="2 12" id="KW-0444">Lipid biosynthesis</keyword>
<keyword evidence="9 12" id="KW-0456">Lyase</keyword>
<evidence type="ECO:0000313" key="14">
    <source>
        <dbReference type="EMBL" id="KDN42305.1"/>
    </source>
</evidence>
<accession>A0A066VUU1</accession>
<keyword evidence="12" id="KW-0496">Mitochondrion</keyword>
<evidence type="ECO:0000256" key="9">
    <source>
        <dbReference type="ARBA" id="ARBA00023239"/>
    </source>
</evidence>
<organism evidence="14 15">
    <name type="scientific">Tilletiaria anomala (strain ATCC 24038 / CBS 436.72 / UBC 951)</name>
    <dbReference type="NCBI Taxonomy" id="1037660"/>
    <lineage>
        <taxon>Eukaryota</taxon>
        <taxon>Fungi</taxon>
        <taxon>Dikarya</taxon>
        <taxon>Basidiomycota</taxon>
        <taxon>Ustilaginomycotina</taxon>
        <taxon>Exobasidiomycetes</taxon>
        <taxon>Georgefischeriales</taxon>
        <taxon>Tilletiariaceae</taxon>
        <taxon>Tilletiaria</taxon>
    </lineage>
</organism>
<dbReference type="Proteomes" id="UP000027361">
    <property type="component" value="Unassembled WGS sequence"/>
</dbReference>
<evidence type="ECO:0000256" key="5">
    <source>
        <dbReference type="ARBA" id="ARBA00022989"/>
    </source>
</evidence>
<dbReference type="PANTHER" id="PTHR10067">
    <property type="entry name" value="PHOSPHATIDYLSERINE DECARBOXYLASE"/>
    <property type="match status" value="1"/>
</dbReference>
<comment type="similarity">
    <text evidence="12">Belongs to the phosphatidylserine decarboxylase family. PSD-B subfamily. Eukaryotic type I sub-subfamily.</text>
</comment>
<keyword evidence="8 12" id="KW-0594">Phospholipid biosynthesis</keyword>
<dbReference type="InterPro" id="IPR033177">
    <property type="entry name" value="PSD-B"/>
</dbReference>
<evidence type="ECO:0000256" key="8">
    <source>
        <dbReference type="ARBA" id="ARBA00023209"/>
    </source>
</evidence>
<evidence type="ECO:0000256" key="13">
    <source>
        <dbReference type="SAM" id="MobiDB-lite"/>
    </source>
</evidence>
<comment type="pathway">
    <text evidence="1">Lipid metabolism.</text>
</comment>
<dbReference type="NCBIfam" id="TIGR00163">
    <property type="entry name" value="PS_decarb"/>
    <property type="match status" value="1"/>
</dbReference>
<dbReference type="UniPathway" id="UPA00558">
    <property type="reaction ID" value="UER00616"/>
</dbReference>
<name>A0A066VUU1_TILAU</name>
<protein>
    <recommendedName>
        <fullName evidence="12">Phosphatidylserine decarboxylase proenzyme 1, mitochondrial</fullName>
        <ecNumber evidence="12">4.1.1.65</ecNumber>
    </recommendedName>
    <component>
        <recommendedName>
            <fullName evidence="12">Phosphatidylserine decarboxylase 1 beta chain</fullName>
        </recommendedName>
    </component>
    <component>
        <recommendedName>
            <fullName evidence="12">Phosphatidylserine decarboxylase 1 alpha chain</fullName>
        </recommendedName>
    </component>
</protein>
<feature type="topological domain" description="Mitochondrial matrix" evidence="12">
    <location>
        <begin position="1"/>
        <end position="82"/>
    </location>
</feature>
<feature type="active site" description="Charge relay system; for autoendoproteolytic cleavage activity" evidence="12">
    <location>
        <position position="432"/>
    </location>
</feature>
<proteinExistence type="inferred from homology"/>
<evidence type="ECO:0000313" key="15">
    <source>
        <dbReference type="Proteomes" id="UP000027361"/>
    </source>
</evidence>
<keyword evidence="5 12" id="KW-1133">Transmembrane helix</keyword>
<evidence type="ECO:0000256" key="1">
    <source>
        <dbReference type="ARBA" id="ARBA00005189"/>
    </source>
</evidence>
<dbReference type="AlphaFoldDB" id="A0A066VUU1"/>
<dbReference type="InterPro" id="IPR003817">
    <property type="entry name" value="PS_Dcarbxylase"/>
</dbReference>
<keyword evidence="3 12" id="KW-0812">Transmembrane</keyword>
<feature type="active site" description="Charge relay system; for autoendoproteolytic cleavage activity" evidence="12">
    <location>
        <position position="218"/>
    </location>
</feature>
<feature type="topological domain" description="Mitochondrial intermembrane" evidence="12">
    <location>
        <begin position="102"/>
        <end position="595"/>
    </location>
</feature>
<feature type="region of interest" description="Disordered" evidence="13">
    <location>
        <begin position="34"/>
        <end position="72"/>
    </location>
</feature>
<comment type="subcellular location">
    <molecule>Phosphatidylserine decarboxylase 1 beta chain</molecule>
    <subcellularLocation>
        <location evidence="12">Mitochondrion inner membrane</location>
        <topology evidence="12">Single-pass membrane protein</topology>
        <orientation evidence="12">Intermembrane side</orientation>
    </subcellularLocation>
</comment>
<evidence type="ECO:0000256" key="4">
    <source>
        <dbReference type="ARBA" id="ARBA00022793"/>
    </source>
</evidence>
<comment type="caution">
    <text evidence="14">The sequence shown here is derived from an EMBL/GenBank/DDBJ whole genome shotgun (WGS) entry which is preliminary data.</text>
</comment>
<feature type="chain" id="PRO_5023408941" description="Phosphatidylserine decarboxylase 1 alpha chain" evidence="12">
    <location>
        <begin position="546"/>
        <end position="595"/>
    </location>
</feature>
<keyword evidence="6 12" id="KW-0443">Lipid metabolism</keyword>
<dbReference type="HAMAP" id="MF_03208">
    <property type="entry name" value="PS_decarb_PSD_B_type1_euk"/>
    <property type="match status" value="1"/>
</dbReference>
<evidence type="ECO:0000256" key="3">
    <source>
        <dbReference type="ARBA" id="ARBA00022692"/>
    </source>
</evidence>
<dbReference type="OMA" id="HSPASWV"/>
<feature type="compositionally biased region" description="Low complexity" evidence="13">
    <location>
        <begin position="50"/>
        <end position="64"/>
    </location>
</feature>
<reference evidence="14 15" key="1">
    <citation type="submission" date="2014-05" db="EMBL/GenBank/DDBJ databases">
        <title>Draft genome sequence of a rare smut relative, Tilletiaria anomala UBC 951.</title>
        <authorList>
            <consortium name="DOE Joint Genome Institute"/>
            <person name="Toome M."/>
            <person name="Kuo A."/>
            <person name="Henrissat B."/>
            <person name="Lipzen A."/>
            <person name="Tritt A."/>
            <person name="Yoshinaga Y."/>
            <person name="Zane M."/>
            <person name="Barry K."/>
            <person name="Grigoriev I.V."/>
            <person name="Spatafora J.W."/>
            <person name="Aimea M.C."/>
        </authorList>
    </citation>
    <scope>NUCLEOTIDE SEQUENCE [LARGE SCALE GENOMIC DNA]</scope>
    <source>
        <strain evidence="14 15">UBC 951</strain>
    </source>
</reference>
<evidence type="ECO:0000256" key="6">
    <source>
        <dbReference type="ARBA" id="ARBA00023098"/>
    </source>
</evidence>
<evidence type="ECO:0000256" key="7">
    <source>
        <dbReference type="ARBA" id="ARBA00023136"/>
    </source>
</evidence>
<gene>
    <name evidence="12" type="primary">PSD1</name>
    <name evidence="14" type="ORF">K437DRAFT_263812</name>
</gene>
<dbReference type="RefSeq" id="XP_013242014.1">
    <property type="nucleotide sequence ID" value="XM_013386560.1"/>
</dbReference>
<dbReference type="FunCoup" id="A0A066VUU1">
    <property type="interactions" value="179"/>
</dbReference>
<feature type="chain" id="PRO_5023408942" description="Phosphatidylserine decarboxylase 1 beta chain" evidence="12">
    <location>
        <begin position="1"/>
        <end position="545"/>
    </location>
</feature>
<keyword evidence="15" id="KW-1185">Reference proteome</keyword>
<feature type="active site" description="Schiff-base intermediate with substrate; via pyruvic acid; for decarboxylase activity" evidence="12">
    <location>
        <position position="546"/>
    </location>
</feature>
<feature type="site" description="Cleavage (non-hydrolytic); by autocatalysis" evidence="12">
    <location>
        <begin position="545"/>
        <end position="546"/>
    </location>
</feature>
<dbReference type="OrthoDB" id="4330at2759"/>
<feature type="active site" description="Charge relay system; for autoendoproteolytic cleavage activity" evidence="12">
    <location>
        <position position="546"/>
    </location>
</feature>
<keyword evidence="4 12" id="KW-0210">Decarboxylase</keyword>
<comment type="PTM">
    <text evidence="12">Is synthesized initially as an inactive proenzyme. Formation of the active enzyme involves a self-maturation process in which the active site pyruvoyl group is generated from an internal serine residue via an autocatalytic post-translational modification. Two non-identical subunits are generated from the proenzyme in this reaction, and the pyruvate is formed at the N-terminus of the alpha chain, which is derived from the carboxyl end of the proenzyme. The autoendoproteolytic cleavage occurs by a canonical serine protease mechanism, in which the side chain hydroxyl group of the serine supplies its oxygen atom to form the C-terminus of the beta chain, while the remainder of the serine residue undergoes an oxidative deamination to produce ammonia and the pyruvoyl prosthetic group on the alpha chain. During this reaction, the Ser that is part of the protease active site of the proenzyme becomes the pyruvoyl prosthetic group, which constitutes an essential element of the active site of the mature decarboxylase.</text>
</comment>
<keyword evidence="12" id="KW-0865">Zymogen</keyword>
<dbReference type="STRING" id="1037660.A0A066VUU1"/>
<dbReference type="GO" id="GO:0016540">
    <property type="term" value="P:protein autoprocessing"/>
    <property type="evidence" value="ECO:0007669"/>
    <property type="project" value="UniProtKB-UniRule"/>
</dbReference>
<dbReference type="GO" id="GO:0004609">
    <property type="term" value="F:phosphatidylserine decarboxylase activity"/>
    <property type="evidence" value="ECO:0007669"/>
    <property type="project" value="UniProtKB-UniRule"/>
</dbReference>
<dbReference type="EC" id="4.1.1.65" evidence="12"/>
<keyword evidence="12" id="KW-0999">Mitochondrion inner membrane</keyword>
<comment type="pathway">
    <text evidence="12">Phospholipid metabolism; phosphatidylethanolamine biosynthesis; phosphatidylethanolamine from CDP-diacylglycerol: step 2/2.</text>
</comment>
<dbReference type="PANTHER" id="PTHR10067:SF6">
    <property type="entry name" value="PHOSPHATIDYLSERINE DECARBOXYLASE PROENZYME, MITOCHONDRIAL"/>
    <property type="match status" value="1"/>
</dbReference>
<evidence type="ECO:0000256" key="12">
    <source>
        <dbReference type="HAMAP-Rule" id="MF_03208"/>
    </source>
</evidence>
<evidence type="ECO:0000256" key="10">
    <source>
        <dbReference type="ARBA" id="ARBA00023264"/>
    </source>
</evidence>
<evidence type="ECO:0000256" key="2">
    <source>
        <dbReference type="ARBA" id="ARBA00022516"/>
    </source>
</evidence>